<dbReference type="AlphaFoldDB" id="A0A127PI01"/>
<organism evidence="14">
    <name type="scientific">Collimonas fungivorans</name>
    <dbReference type="NCBI Taxonomy" id="158899"/>
    <lineage>
        <taxon>Bacteria</taxon>
        <taxon>Pseudomonadati</taxon>
        <taxon>Pseudomonadota</taxon>
        <taxon>Betaproteobacteria</taxon>
        <taxon>Burkholderiales</taxon>
        <taxon>Oxalobacteraceae</taxon>
        <taxon>Collimonas</taxon>
    </lineage>
</organism>
<evidence type="ECO:0000256" key="5">
    <source>
        <dbReference type="ARBA" id="ARBA00022692"/>
    </source>
</evidence>
<keyword evidence="7 12" id="KW-1133">Transmembrane helix</keyword>
<evidence type="ECO:0000256" key="10">
    <source>
        <dbReference type="ARBA" id="ARBA00062718"/>
    </source>
</evidence>
<dbReference type="NCBIfam" id="TIGR01726">
    <property type="entry name" value="HEQRo_perm_3TM"/>
    <property type="match status" value="1"/>
</dbReference>
<dbReference type="Gene3D" id="1.10.3720.10">
    <property type="entry name" value="MetI-like"/>
    <property type="match status" value="1"/>
</dbReference>
<dbReference type="InterPro" id="IPR035906">
    <property type="entry name" value="MetI-like_sf"/>
</dbReference>
<evidence type="ECO:0000259" key="13">
    <source>
        <dbReference type="PROSITE" id="PS50928"/>
    </source>
</evidence>
<dbReference type="PANTHER" id="PTHR30614">
    <property type="entry name" value="MEMBRANE COMPONENT OF AMINO ACID ABC TRANSPORTER"/>
    <property type="match status" value="1"/>
</dbReference>
<dbReference type="CDD" id="cd06261">
    <property type="entry name" value="TM_PBP2"/>
    <property type="match status" value="1"/>
</dbReference>
<evidence type="ECO:0000256" key="2">
    <source>
        <dbReference type="ARBA" id="ARBA00010072"/>
    </source>
</evidence>
<dbReference type="RefSeq" id="WP_061541760.1">
    <property type="nucleotide sequence ID" value="NZ_CP013232.1"/>
</dbReference>
<dbReference type="FunFam" id="1.10.3720.10:FF:000006">
    <property type="entry name" value="Glutamate/aspartate ABC transporter, permease protein GltK"/>
    <property type="match status" value="1"/>
</dbReference>
<comment type="similarity">
    <text evidence="2">Belongs to the binding-protein-dependent transport system permease family. HisMQ subfamily.</text>
</comment>
<evidence type="ECO:0000256" key="3">
    <source>
        <dbReference type="ARBA" id="ARBA00022448"/>
    </source>
</evidence>
<feature type="transmembrane region" description="Helical" evidence="12">
    <location>
        <begin position="95"/>
        <end position="116"/>
    </location>
</feature>
<feature type="transmembrane region" description="Helical" evidence="12">
    <location>
        <begin position="160"/>
        <end position="181"/>
    </location>
</feature>
<feature type="transmembrane region" description="Helical" evidence="12">
    <location>
        <begin position="201"/>
        <end position="220"/>
    </location>
</feature>
<evidence type="ECO:0000256" key="9">
    <source>
        <dbReference type="ARBA" id="ARBA00060298"/>
    </source>
</evidence>
<protein>
    <recommendedName>
        <fullName evidence="11">Glutamate/aspartate import permease protein GltK</fullName>
    </recommendedName>
</protein>
<dbReference type="InterPro" id="IPR010065">
    <property type="entry name" value="AA_ABC_transptr_permease_3TM"/>
</dbReference>
<sequence length="231" mass="25943">MFSNFDFDVIQRSWLYLFTTGMKFTLTLTLVAMVGGILFGTVLAMMRLSHNKAISLIATSYVNLIRSVPLVLVIFWFYFLVPYIGAWIIGAAQPVQVGAFSSALITFILFEAAYYCEIMRSGIQSIPRGQVSAGYALGMNYWQMMGNVVLPQAFRNMIPILLTQTIVLFQDVSLVYVLGSVPDFVTVASKIAQRDGRLVEMYMFVAVVYFVMSFGLSTLVKKLQQRVAIIR</sequence>
<dbReference type="SUPFAM" id="SSF161098">
    <property type="entry name" value="MetI-like"/>
    <property type="match status" value="1"/>
</dbReference>
<evidence type="ECO:0000256" key="4">
    <source>
        <dbReference type="ARBA" id="ARBA00022475"/>
    </source>
</evidence>
<dbReference type="GO" id="GO:0043190">
    <property type="term" value="C:ATP-binding cassette (ABC) transporter complex"/>
    <property type="evidence" value="ECO:0007669"/>
    <property type="project" value="InterPro"/>
</dbReference>
<dbReference type="EMBL" id="CP013232">
    <property type="protein sequence ID" value="AMO97439.1"/>
    <property type="molecule type" value="Genomic_DNA"/>
</dbReference>
<proteinExistence type="inferred from homology"/>
<dbReference type="Pfam" id="PF00528">
    <property type="entry name" value="BPD_transp_1"/>
    <property type="match status" value="1"/>
</dbReference>
<feature type="transmembrane region" description="Helical" evidence="12">
    <location>
        <begin position="24"/>
        <end position="46"/>
    </location>
</feature>
<evidence type="ECO:0000313" key="15">
    <source>
        <dbReference type="Proteomes" id="UP000072421"/>
    </source>
</evidence>
<dbReference type="PANTHER" id="PTHR30614:SF1">
    <property type="entry name" value="GLUTAMATE_ASPARTATE IMPORT PERMEASE PROTEIN GLTK"/>
    <property type="match status" value="1"/>
</dbReference>
<feature type="domain" description="ABC transmembrane type-1" evidence="13">
    <location>
        <begin position="22"/>
        <end position="220"/>
    </location>
</feature>
<dbReference type="OrthoDB" id="9771188at2"/>
<reference evidence="14 15" key="1">
    <citation type="submission" date="2015-11" db="EMBL/GenBank/DDBJ databases">
        <title>Exploring the genomic traits of fungus-feeding bacterial genus Collimonas.</title>
        <authorList>
            <person name="Song C."/>
            <person name="Schmidt R."/>
            <person name="de Jager V."/>
            <person name="Krzyzanowska D."/>
            <person name="Jongedijk E."/>
            <person name="Cankar K."/>
            <person name="Beekwilder J."/>
            <person name="van Veen A."/>
            <person name="de Boer W."/>
            <person name="van Veen J.A."/>
            <person name="Garbeva P."/>
        </authorList>
    </citation>
    <scope>NUCLEOTIDE SEQUENCE [LARGE SCALE GENOMIC DNA]</scope>
    <source>
        <strain evidence="14 15">Ter6</strain>
    </source>
</reference>
<dbReference type="InterPro" id="IPR000515">
    <property type="entry name" value="MetI-like"/>
</dbReference>
<dbReference type="Proteomes" id="UP000072421">
    <property type="component" value="Chromosome"/>
</dbReference>
<evidence type="ECO:0000313" key="14">
    <source>
        <dbReference type="EMBL" id="AMO97439.1"/>
    </source>
</evidence>
<keyword evidence="6" id="KW-0029">Amino-acid transport</keyword>
<name>A0A127PI01_9BURK</name>
<evidence type="ECO:0000256" key="1">
    <source>
        <dbReference type="ARBA" id="ARBA00004429"/>
    </source>
</evidence>
<comment type="subunit">
    <text evidence="10">The complex is composed of two ATP-binding proteins (GltL), two transmembrane proteins (GltJ and GltK) and a solute-binding protein (GltI).</text>
</comment>
<keyword evidence="5 12" id="KW-0812">Transmembrane</keyword>
<feature type="transmembrane region" description="Helical" evidence="12">
    <location>
        <begin position="67"/>
        <end position="89"/>
    </location>
</feature>
<dbReference type="GO" id="GO:0006865">
    <property type="term" value="P:amino acid transport"/>
    <property type="evidence" value="ECO:0007669"/>
    <property type="project" value="UniProtKB-KW"/>
</dbReference>
<comment type="function">
    <text evidence="9">Part of the ABC transporter complex GltIJKL involved in glutamate and aspartate uptake. Probably responsible for the translocation of the substrate across the membrane.</text>
</comment>
<gene>
    <name evidence="14" type="ORF">CFter6_4860</name>
</gene>
<keyword evidence="8 12" id="KW-0472">Membrane</keyword>
<evidence type="ECO:0000256" key="6">
    <source>
        <dbReference type="ARBA" id="ARBA00022970"/>
    </source>
</evidence>
<evidence type="ECO:0000256" key="11">
    <source>
        <dbReference type="ARBA" id="ARBA00073645"/>
    </source>
</evidence>
<dbReference type="PROSITE" id="PS50928">
    <property type="entry name" value="ABC_TM1"/>
    <property type="match status" value="1"/>
</dbReference>
<dbReference type="GO" id="GO:0022857">
    <property type="term" value="F:transmembrane transporter activity"/>
    <property type="evidence" value="ECO:0007669"/>
    <property type="project" value="InterPro"/>
</dbReference>
<dbReference type="InterPro" id="IPR043429">
    <property type="entry name" value="ArtM/GltK/GlnP/TcyL/YhdX-like"/>
</dbReference>
<evidence type="ECO:0000256" key="7">
    <source>
        <dbReference type="ARBA" id="ARBA00022989"/>
    </source>
</evidence>
<dbReference type="PATRIC" id="fig|158899.10.peg.4797"/>
<evidence type="ECO:0000256" key="8">
    <source>
        <dbReference type="ARBA" id="ARBA00023136"/>
    </source>
</evidence>
<keyword evidence="4" id="KW-1003">Cell membrane</keyword>
<accession>A0A127PI01</accession>
<evidence type="ECO:0000256" key="12">
    <source>
        <dbReference type="RuleBase" id="RU363032"/>
    </source>
</evidence>
<comment type="subcellular location">
    <subcellularLocation>
        <location evidence="1">Cell inner membrane</location>
        <topology evidence="1">Multi-pass membrane protein</topology>
    </subcellularLocation>
    <subcellularLocation>
        <location evidence="12">Cell membrane</location>
        <topology evidence="12">Multi-pass membrane protein</topology>
    </subcellularLocation>
</comment>
<keyword evidence="3 12" id="KW-0813">Transport</keyword>